<keyword evidence="5" id="KW-0328">Glycosyltransferase</keyword>
<comment type="catalytic activity">
    <reaction evidence="1">
        <text>[(1-&gt;4)-alpha-D-glucosyl](n) + ADP-alpha-D-glucose = [(1-&gt;4)-alpha-D-glucosyl](n+1) + ADP + H(+)</text>
        <dbReference type="Rhea" id="RHEA:18189"/>
        <dbReference type="Rhea" id="RHEA-COMP:9584"/>
        <dbReference type="Rhea" id="RHEA-COMP:9587"/>
        <dbReference type="ChEBI" id="CHEBI:15378"/>
        <dbReference type="ChEBI" id="CHEBI:15444"/>
        <dbReference type="ChEBI" id="CHEBI:57498"/>
        <dbReference type="ChEBI" id="CHEBI:456216"/>
        <dbReference type="EC" id="2.4.1.21"/>
    </reaction>
</comment>
<comment type="similarity">
    <text evidence="3">Belongs to the glycosyltransferase 1 family. Bacterial/plant glycogen synthase subfamily.</text>
</comment>
<evidence type="ECO:0000313" key="10">
    <source>
        <dbReference type="EMBL" id="OGY94441.1"/>
    </source>
</evidence>
<evidence type="ECO:0000256" key="7">
    <source>
        <dbReference type="ARBA" id="ARBA00023056"/>
    </source>
</evidence>
<keyword evidence="7" id="KW-0320">Glycogen biosynthesis</keyword>
<evidence type="ECO:0000256" key="4">
    <source>
        <dbReference type="ARBA" id="ARBA00012588"/>
    </source>
</evidence>
<dbReference type="Pfam" id="PF00534">
    <property type="entry name" value="Glycos_transf_1"/>
    <property type="match status" value="1"/>
</dbReference>
<feature type="domain" description="Starch synthase catalytic" evidence="9">
    <location>
        <begin position="8"/>
        <end position="98"/>
    </location>
</feature>
<sequence>FIDEYSLKYDNFKNIKSLYTIHNLANQGVAGLDILDYAGLDKDLSPAVMEDYHDQDGGKINAMKLGILSADYINTVSPSYAKEILTKEYGAHLEEYLNRRKKHLVGILNGLDFKLFDPAKDKNIGQNYSVKDFLKGKESNKQVLQKVSQLPVRDVPVFGLVSRLVAQKGLDILLEALEERITQFDFQIIILGTGQKYFEDHFRSLAQKYPEKFAAHIGFSLPLAQKVYAGADFFLMPSRFEPCGLGQMIAMRYGAIPVVRATGGLKDTVVDNKTGLVFKAYNKQEMGKVLDRSLTLYKNKAKFVKILKAGMEQDFSWDKSAKEYLKLYNKLK</sequence>
<dbReference type="InterPro" id="IPR001296">
    <property type="entry name" value="Glyco_trans_1"/>
</dbReference>
<dbReference type="PANTHER" id="PTHR45825">
    <property type="entry name" value="GRANULE-BOUND STARCH SYNTHASE 1, CHLOROPLASTIC/AMYLOPLASTIC"/>
    <property type="match status" value="1"/>
</dbReference>
<dbReference type="CDD" id="cd03791">
    <property type="entry name" value="GT5_Glycogen_synthase_DULL1-like"/>
    <property type="match status" value="1"/>
</dbReference>
<feature type="non-terminal residue" evidence="10">
    <location>
        <position position="1"/>
    </location>
</feature>
<comment type="function">
    <text evidence="2">Synthesizes alpha-1,4-glucan chains using ADP-glucose.</text>
</comment>
<evidence type="ECO:0000256" key="1">
    <source>
        <dbReference type="ARBA" id="ARBA00001478"/>
    </source>
</evidence>
<evidence type="ECO:0000256" key="2">
    <source>
        <dbReference type="ARBA" id="ARBA00002764"/>
    </source>
</evidence>
<dbReference type="InterPro" id="IPR011835">
    <property type="entry name" value="GS/SS"/>
</dbReference>
<gene>
    <name evidence="10" type="ORF">A2406_03390</name>
</gene>
<dbReference type="EMBL" id="MHKQ01000008">
    <property type="protein sequence ID" value="OGY94441.1"/>
    <property type="molecule type" value="Genomic_DNA"/>
</dbReference>
<dbReference type="GO" id="GO:0009011">
    <property type="term" value="F:alpha-1,4-glucan glucosyltransferase (ADP-glucose donor) activity"/>
    <property type="evidence" value="ECO:0007669"/>
    <property type="project" value="UniProtKB-EC"/>
</dbReference>
<evidence type="ECO:0000256" key="3">
    <source>
        <dbReference type="ARBA" id="ARBA00010281"/>
    </source>
</evidence>
<keyword evidence="6" id="KW-0808">Transferase</keyword>
<organism evidence="10 11">
    <name type="scientific">Candidatus Komeilibacteria bacterium RIFOXYC1_FULL_37_11</name>
    <dbReference type="NCBI Taxonomy" id="1798555"/>
    <lineage>
        <taxon>Bacteria</taxon>
        <taxon>Candidatus Komeiliibacteriota</taxon>
    </lineage>
</organism>
<evidence type="ECO:0000256" key="6">
    <source>
        <dbReference type="ARBA" id="ARBA00022679"/>
    </source>
</evidence>
<protein>
    <recommendedName>
        <fullName evidence="4">starch synthase</fullName>
        <ecNumber evidence="4">2.4.1.21</ecNumber>
    </recommendedName>
</protein>
<comment type="caution">
    <text evidence="10">The sequence shown here is derived from an EMBL/GenBank/DDBJ whole genome shotgun (WGS) entry which is preliminary data.</text>
</comment>
<evidence type="ECO:0000256" key="5">
    <source>
        <dbReference type="ARBA" id="ARBA00022676"/>
    </source>
</evidence>
<dbReference type="GO" id="GO:0005978">
    <property type="term" value="P:glycogen biosynthetic process"/>
    <property type="evidence" value="ECO:0007669"/>
    <property type="project" value="UniProtKB-KW"/>
</dbReference>
<dbReference type="SUPFAM" id="SSF53756">
    <property type="entry name" value="UDP-Glycosyltransferase/glycogen phosphorylase"/>
    <property type="match status" value="1"/>
</dbReference>
<dbReference type="InterPro" id="IPR013534">
    <property type="entry name" value="Starch_synth_cat_dom"/>
</dbReference>
<dbReference type="Proteomes" id="UP000177626">
    <property type="component" value="Unassembled WGS sequence"/>
</dbReference>
<evidence type="ECO:0000259" key="9">
    <source>
        <dbReference type="Pfam" id="PF08323"/>
    </source>
</evidence>
<dbReference type="NCBIfam" id="TIGR02095">
    <property type="entry name" value="glgA"/>
    <property type="match status" value="1"/>
</dbReference>
<reference evidence="10 11" key="1">
    <citation type="journal article" date="2016" name="Nat. Commun.">
        <title>Thousands of microbial genomes shed light on interconnected biogeochemical processes in an aquifer system.</title>
        <authorList>
            <person name="Anantharaman K."/>
            <person name="Brown C.T."/>
            <person name="Hug L.A."/>
            <person name="Sharon I."/>
            <person name="Castelle C.J."/>
            <person name="Probst A.J."/>
            <person name="Thomas B.C."/>
            <person name="Singh A."/>
            <person name="Wilkins M.J."/>
            <person name="Karaoz U."/>
            <person name="Brodie E.L."/>
            <person name="Williams K.H."/>
            <person name="Hubbard S.S."/>
            <person name="Banfield J.F."/>
        </authorList>
    </citation>
    <scope>NUCLEOTIDE SEQUENCE [LARGE SCALE GENOMIC DNA]</scope>
</reference>
<dbReference type="GO" id="GO:0004373">
    <property type="term" value="F:alpha-1,4-glucan glucosyltransferase (UDP-glucose donor) activity"/>
    <property type="evidence" value="ECO:0007669"/>
    <property type="project" value="InterPro"/>
</dbReference>
<dbReference type="PANTHER" id="PTHR45825:SF11">
    <property type="entry name" value="ALPHA AMYLASE DOMAIN-CONTAINING PROTEIN"/>
    <property type="match status" value="1"/>
</dbReference>
<proteinExistence type="inferred from homology"/>
<feature type="domain" description="Glycosyl transferase family 1" evidence="8">
    <location>
        <begin position="153"/>
        <end position="305"/>
    </location>
</feature>
<dbReference type="EC" id="2.4.1.21" evidence="4"/>
<evidence type="ECO:0000313" key="11">
    <source>
        <dbReference type="Proteomes" id="UP000177626"/>
    </source>
</evidence>
<dbReference type="Pfam" id="PF08323">
    <property type="entry name" value="Glyco_transf_5"/>
    <property type="match status" value="1"/>
</dbReference>
<dbReference type="Gene3D" id="3.40.50.2000">
    <property type="entry name" value="Glycogen Phosphorylase B"/>
    <property type="match status" value="2"/>
</dbReference>
<accession>A0A1G2BZV0</accession>
<dbReference type="AlphaFoldDB" id="A0A1G2BZV0"/>
<evidence type="ECO:0000259" key="8">
    <source>
        <dbReference type="Pfam" id="PF00534"/>
    </source>
</evidence>
<name>A0A1G2BZV0_9BACT</name>